<protein>
    <recommendedName>
        <fullName evidence="1">DNA 3'-5' helicase II</fullName>
    </recommendedName>
</protein>
<evidence type="ECO:0000313" key="5">
    <source>
        <dbReference type="Proteomes" id="UP001197028"/>
    </source>
</evidence>
<dbReference type="PANTHER" id="PTHR11070">
    <property type="entry name" value="UVRD / RECB / PCRA DNA HELICASE FAMILY MEMBER"/>
    <property type="match status" value="1"/>
</dbReference>
<dbReference type="Pfam" id="PF08378">
    <property type="entry name" value="NERD"/>
    <property type="match status" value="1"/>
</dbReference>
<dbReference type="InterPro" id="IPR011528">
    <property type="entry name" value="NERD"/>
</dbReference>
<evidence type="ECO:0000256" key="1">
    <source>
        <dbReference type="ARBA" id="ARBA00034923"/>
    </source>
</evidence>
<name>A0ABS5ZMA2_9PROT</name>
<sequence>MHQEIGSIMALIFPDISGMQATSAGQDRELSVIRVLASDLSDGYAVYHNVLYSTVHDAKQFCGEIDVIVLCPHGHLILLEIKAGNVEFSPTGIHKDYADRKRDVLSQMRFQYGALRQRLKEERLQVQMLQYLVLPDMEVEQGTVTYPLAHIIDRRSMRFLGKIIRDGSENLGKNHPNRFEAISHFLSNTFALATDPSTRIGALNQAVVQLSEGLATWAVRIHAPSGRYLLRATAGSGKTQLALRLLDKALTQGQEMLYVCYNRALADHLRRCAQVPTHCVVTFHELALDALRRQFPDQASFDFTLPDIFQRAEAAFCASNQPPRLNLLIIDEGQDFRPEWIQALLRQCVPDAQAYVLHDPAQNLYGSDNAIDASTECLSDAVEITCMENFRSPRRIVEVINALDLAGTAIDARCPHAGEIPGFHRWENTDSSGMEKLDEIVAQLMTEDIEPKDIALLSYAGRANSLLLQRESIAGIPLRCFTGKFDEDREPIWSEGLLLAETIYRLKGQAAPVIVLCEVDFERLDAQSKNRLFVGMTRAQWRLEIVLSARAENALMAALTESDVG</sequence>
<dbReference type="InterPro" id="IPR027417">
    <property type="entry name" value="P-loop_NTPase"/>
</dbReference>
<reference evidence="4 5" key="1">
    <citation type="journal article" date="2021" name="ISME J.">
        <title>Genomic evolution of the class Acidithiobacillia: deep-branching Proteobacteria living in extreme acidic conditions.</title>
        <authorList>
            <person name="Moya-Beltran A."/>
            <person name="Beard S."/>
            <person name="Rojas-Villalobos C."/>
            <person name="Issotta F."/>
            <person name="Gallardo Y."/>
            <person name="Ulloa R."/>
            <person name="Giaveno A."/>
            <person name="Degli Esposti M."/>
            <person name="Johnson D.B."/>
            <person name="Quatrini R."/>
        </authorList>
    </citation>
    <scope>NUCLEOTIDE SEQUENCE [LARGE SCALE GENOMIC DNA]</scope>
    <source>
        <strain evidence="4 5">ATCC 19703</strain>
    </source>
</reference>
<dbReference type="Pfam" id="PF13245">
    <property type="entry name" value="AAA_19"/>
    <property type="match status" value="1"/>
</dbReference>
<evidence type="ECO:0000313" key="4">
    <source>
        <dbReference type="EMBL" id="MBU2737682.1"/>
    </source>
</evidence>
<keyword evidence="5" id="KW-1185">Reference proteome</keyword>
<dbReference type="Proteomes" id="UP001197028">
    <property type="component" value="Unassembled WGS sequence"/>
</dbReference>
<dbReference type="Gene3D" id="3.40.50.300">
    <property type="entry name" value="P-loop containing nucleotide triphosphate hydrolases"/>
    <property type="match status" value="2"/>
</dbReference>
<comment type="caution">
    <text evidence="4">The sequence shown here is derived from an EMBL/GenBank/DDBJ whole genome shotgun (WGS) entry which is preliminary data.</text>
</comment>
<feature type="domain" description="UvrD-like helicase C-terminal" evidence="3">
    <location>
        <begin position="499"/>
        <end position="543"/>
    </location>
</feature>
<dbReference type="Pfam" id="PF13538">
    <property type="entry name" value="UvrD_C_2"/>
    <property type="match status" value="1"/>
</dbReference>
<dbReference type="SUPFAM" id="SSF52540">
    <property type="entry name" value="P-loop containing nucleoside triphosphate hydrolases"/>
    <property type="match status" value="1"/>
</dbReference>
<organism evidence="4 5">
    <name type="scientific">Acidithiobacillus concretivorus</name>
    <dbReference type="NCBI Taxonomy" id="3063952"/>
    <lineage>
        <taxon>Bacteria</taxon>
        <taxon>Pseudomonadati</taxon>
        <taxon>Pseudomonadota</taxon>
        <taxon>Acidithiobacillia</taxon>
        <taxon>Acidithiobacillales</taxon>
        <taxon>Acidithiobacillaceae</taxon>
        <taxon>Acidithiobacillus</taxon>
    </lineage>
</organism>
<evidence type="ECO:0000259" key="2">
    <source>
        <dbReference type="Pfam" id="PF08378"/>
    </source>
</evidence>
<dbReference type="PANTHER" id="PTHR11070:SF2">
    <property type="entry name" value="ATP-DEPENDENT DNA HELICASE SRS2"/>
    <property type="match status" value="1"/>
</dbReference>
<feature type="domain" description="NERD" evidence="2">
    <location>
        <begin position="25"/>
        <end position="133"/>
    </location>
</feature>
<dbReference type="InterPro" id="IPR027785">
    <property type="entry name" value="UvrD-like_helicase_C"/>
</dbReference>
<accession>A0ABS5ZMA2</accession>
<gene>
    <name evidence="4" type="ORF">HJG40_02435</name>
</gene>
<dbReference type="RefSeq" id="WP_215862726.1">
    <property type="nucleotide sequence ID" value="NZ_JABELD010000017.1"/>
</dbReference>
<proteinExistence type="predicted"/>
<dbReference type="EMBL" id="JABELD010000017">
    <property type="protein sequence ID" value="MBU2737682.1"/>
    <property type="molecule type" value="Genomic_DNA"/>
</dbReference>
<evidence type="ECO:0000259" key="3">
    <source>
        <dbReference type="Pfam" id="PF13538"/>
    </source>
</evidence>
<dbReference type="InterPro" id="IPR000212">
    <property type="entry name" value="DNA_helicase_UvrD/REP"/>
</dbReference>